<evidence type="ECO:0000313" key="1">
    <source>
        <dbReference type="EMBL" id="GGZ70957.1"/>
    </source>
</evidence>
<dbReference type="RefSeq" id="WP_190055627.1">
    <property type="nucleotide sequence ID" value="NZ_BMWH01000001.1"/>
</dbReference>
<reference evidence="1" key="2">
    <citation type="submission" date="2020-09" db="EMBL/GenBank/DDBJ databases">
        <authorList>
            <person name="Sun Q."/>
            <person name="Ohkuma M."/>
        </authorList>
    </citation>
    <scope>NUCLEOTIDE SEQUENCE</scope>
    <source>
        <strain evidence="1">JCM 5016</strain>
    </source>
</reference>
<comment type="caution">
    <text evidence="1">The sequence shown here is derived from an EMBL/GenBank/DDBJ whole genome shotgun (WGS) entry which is preliminary data.</text>
</comment>
<accession>A0A918QUE9</accession>
<dbReference type="EMBL" id="BMWH01000001">
    <property type="protein sequence ID" value="GGZ70957.1"/>
    <property type="molecule type" value="Genomic_DNA"/>
</dbReference>
<gene>
    <name evidence="1" type="ORF">GCM10010389_05570</name>
</gene>
<keyword evidence="2" id="KW-1185">Reference proteome</keyword>
<sequence>MFRSRRDAEITLGIYRRVPVLIREGDPDGNPWGLSFMRMFDMSSDSYLFRTQEELSAEGWTLNGNVFERDGERYLPLYEAKMLHHFDHRLGTYEGQTEAQATWGRCLG</sequence>
<proteinExistence type="predicted"/>
<reference evidence="1" key="1">
    <citation type="journal article" date="2014" name="Int. J. Syst. Evol. Microbiol.">
        <title>Complete genome sequence of Corynebacterium casei LMG S-19264T (=DSM 44701T), isolated from a smear-ripened cheese.</title>
        <authorList>
            <consortium name="US DOE Joint Genome Institute (JGI-PGF)"/>
            <person name="Walter F."/>
            <person name="Albersmeier A."/>
            <person name="Kalinowski J."/>
            <person name="Ruckert C."/>
        </authorList>
    </citation>
    <scope>NUCLEOTIDE SEQUENCE</scope>
    <source>
        <strain evidence="1">JCM 5016</strain>
    </source>
</reference>
<organism evidence="1 2">
    <name type="scientific">Streptomyces echinoruber</name>
    <dbReference type="NCBI Taxonomy" id="68898"/>
    <lineage>
        <taxon>Bacteria</taxon>
        <taxon>Bacillati</taxon>
        <taxon>Actinomycetota</taxon>
        <taxon>Actinomycetes</taxon>
        <taxon>Kitasatosporales</taxon>
        <taxon>Streptomycetaceae</taxon>
        <taxon>Streptomyces</taxon>
    </lineage>
</organism>
<dbReference type="AlphaFoldDB" id="A0A918QUE9"/>
<evidence type="ECO:0000313" key="2">
    <source>
        <dbReference type="Proteomes" id="UP000623010"/>
    </source>
</evidence>
<name>A0A918QUE9_9ACTN</name>
<protein>
    <submittedName>
        <fullName evidence="1">Uncharacterized protein</fullName>
    </submittedName>
</protein>
<dbReference type="Proteomes" id="UP000623010">
    <property type="component" value="Unassembled WGS sequence"/>
</dbReference>